<evidence type="ECO:0000313" key="3">
    <source>
        <dbReference type="EMBL" id="KAH3706077.1"/>
    </source>
</evidence>
<dbReference type="EMBL" id="JAIWYP010000014">
    <property type="protein sequence ID" value="KAH3706077.1"/>
    <property type="molecule type" value="Genomic_DNA"/>
</dbReference>
<feature type="signal peptide" evidence="2">
    <location>
        <begin position="1"/>
        <end position="18"/>
    </location>
</feature>
<accession>A0A9D3YWI7</accession>
<dbReference type="Proteomes" id="UP000828390">
    <property type="component" value="Unassembled WGS sequence"/>
</dbReference>
<keyword evidence="2" id="KW-0732">Signal</keyword>
<proteinExistence type="predicted"/>
<reference evidence="3" key="1">
    <citation type="journal article" date="2019" name="bioRxiv">
        <title>The Genome of the Zebra Mussel, Dreissena polymorpha: A Resource for Invasive Species Research.</title>
        <authorList>
            <person name="McCartney M.A."/>
            <person name="Auch B."/>
            <person name="Kono T."/>
            <person name="Mallez S."/>
            <person name="Zhang Y."/>
            <person name="Obille A."/>
            <person name="Becker A."/>
            <person name="Abrahante J.E."/>
            <person name="Garbe J."/>
            <person name="Badalamenti J.P."/>
            <person name="Herman A."/>
            <person name="Mangelson H."/>
            <person name="Liachko I."/>
            <person name="Sullivan S."/>
            <person name="Sone E.D."/>
            <person name="Koren S."/>
            <person name="Silverstein K.A.T."/>
            <person name="Beckman K.B."/>
            <person name="Gohl D.M."/>
        </authorList>
    </citation>
    <scope>NUCLEOTIDE SEQUENCE</scope>
    <source>
        <strain evidence="3">Duluth1</strain>
        <tissue evidence="3">Whole animal</tissue>
    </source>
</reference>
<protein>
    <submittedName>
        <fullName evidence="3">Uncharacterized protein</fullName>
    </submittedName>
</protein>
<feature type="chain" id="PRO_5039446332" evidence="2">
    <location>
        <begin position="19"/>
        <end position="280"/>
    </location>
</feature>
<evidence type="ECO:0000313" key="4">
    <source>
        <dbReference type="Proteomes" id="UP000828390"/>
    </source>
</evidence>
<organism evidence="3 4">
    <name type="scientific">Dreissena polymorpha</name>
    <name type="common">Zebra mussel</name>
    <name type="synonym">Mytilus polymorpha</name>
    <dbReference type="NCBI Taxonomy" id="45954"/>
    <lineage>
        <taxon>Eukaryota</taxon>
        <taxon>Metazoa</taxon>
        <taxon>Spiralia</taxon>
        <taxon>Lophotrochozoa</taxon>
        <taxon>Mollusca</taxon>
        <taxon>Bivalvia</taxon>
        <taxon>Autobranchia</taxon>
        <taxon>Heteroconchia</taxon>
        <taxon>Euheterodonta</taxon>
        <taxon>Imparidentia</taxon>
        <taxon>Neoheterodontei</taxon>
        <taxon>Myida</taxon>
        <taxon>Dreissenoidea</taxon>
        <taxon>Dreissenidae</taxon>
        <taxon>Dreissena</taxon>
    </lineage>
</organism>
<reference evidence="3" key="2">
    <citation type="submission" date="2020-11" db="EMBL/GenBank/DDBJ databases">
        <authorList>
            <person name="McCartney M.A."/>
            <person name="Auch B."/>
            <person name="Kono T."/>
            <person name="Mallez S."/>
            <person name="Becker A."/>
            <person name="Gohl D.M."/>
            <person name="Silverstein K.A.T."/>
            <person name="Koren S."/>
            <person name="Bechman K.B."/>
            <person name="Herman A."/>
            <person name="Abrahante J.E."/>
            <person name="Garbe J."/>
        </authorList>
    </citation>
    <scope>NUCLEOTIDE SEQUENCE</scope>
    <source>
        <strain evidence="3">Duluth1</strain>
        <tissue evidence="3">Whole animal</tissue>
    </source>
</reference>
<gene>
    <name evidence="3" type="ORF">DPMN_065456</name>
</gene>
<keyword evidence="4" id="KW-1185">Reference proteome</keyword>
<evidence type="ECO:0000256" key="2">
    <source>
        <dbReference type="SAM" id="SignalP"/>
    </source>
</evidence>
<name>A0A9D3YWI7_DREPO</name>
<sequence length="280" mass="30550">MSQGTLISILMLFGSSCTLHTINRDILTTIKDIPPVNASLPSVLPNTDLSDDTPDIPKPSSINVGRGQHHSFNGNSMHQNEIAQEKGLTSETASKPTHLQSATIPKTIDPFEFLLRGPISSTQGIIDPLRMFDRDQLLLMKKVSLGESSSAHGAHTAKTGTVEPIDFLNNDQQWPMKGSSDLLRRIKSPIAEMPNTFLPKENSSNSIIGQSKLVPIEINKTWPFTIVGESVALGPNAVPMPGGVHTKGTVNDILSNIPKLFGKNRRHSVTSNNFRLFQFN</sequence>
<comment type="caution">
    <text evidence="3">The sequence shown here is derived from an EMBL/GenBank/DDBJ whole genome shotgun (WGS) entry which is preliminary data.</text>
</comment>
<dbReference type="AlphaFoldDB" id="A0A9D3YWI7"/>
<feature type="region of interest" description="Disordered" evidence="1">
    <location>
        <begin position="83"/>
        <end position="102"/>
    </location>
</feature>
<evidence type="ECO:0000256" key="1">
    <source>
        <dbReference type="SAM" id="MobiDB-lite"/>
    </source>
</evidence>